<keyword evidence="7 15" id="KW-0808">Transferase</keyword>
<dbReference type="GO" id="GO:0009090">
    <property type="term" value="P:homoserine biosynthetic process"/>
    <property type="evidence" value="ECO:0007669"/>
    <property type="project" value="TreeGrafter"/>
</dbReference>
<keyword evidence="10 14" id="KW-0067">ATP-binding</keyword>
<feature type="domain" description="ACT" evidence="17">
    <location>
        <begin position="344"/>
        <end position="404"/>
    </location>
</feature>
<evidence type="ECO:0000256" key="10">
    <source>
        <dbReference type="ARBA" id="ARBA00022840"/>
    </source>
</evidence>
<name>A0A844FG40_9FIRM</name>
<dbReference type="Gene3D" id="3.30.2130.10">
    <property type="entry name" value="VC0802-like"/>
    <property type="match status" value="1"/>
</dbReference>
<dbReference type="PROSITE" id="PS00324">
    <property type="entry name" value="ASPARTOKINASE"/>
    <property type="match status" value="1"/>
</dbReference>
<evidence type="ECO:0000256" key="9">
    <source>
        <dbReference type="ARBA" id="ARBA00022777"/>
    </source>
</evidence>
<keyword evidence="6 16" id="KW-0028">Amino-acid biosynthesis</keyword>
<dbReference type="RefSeq" id="WP_154483628.1">
    <property type="nucleotide sequence ID" value="NZ_JAJBNW010000007.1"/>
</dbReference>
<dbReference type="EC" id="2.7.2.4" evidence="15"/>
<dbReference type="InterPro" id="IPR027795">
    <property type="entry name" value="CASTOR_ACT_dom"/>
</dbReference>
<gene>
    <name evidence="18" type="primary">dapG</name>
    <name evidence="18" type="ORF">FYJ27_04290</name>
</gene>
<dbReference type="SUPFAM" id="SSF53633">
    <property type="entry name" value="Carbamate kinase-like"/>
    <property type="match status" value="1"/>
</dbReference>
<keyword evidence="8 14" id="KW-0547">Nucleotide-binding</keyword>
<dbReference type="GO" id="GO:0009088">
    <property type="term" value="P:threonine biosynthetic process"/>
    <property type="evidence" value="ECO:0007669"/>
    <property type="project" value="UniProtKB-UniPathway"/>
</dbReference>
<dbReference type="Gene3D" id="3.40.1160.10">
    <property type="entry name" value="Acetylglutamate kinase-like"/>
    <property type="match status" value="1"/>
</dbReference>
<evidence type="ECO:0000256" key="12">
    <source>
        <dbReference type="ARBA" id="ARBA00023154"/>
    </source>
</evidence>
<evidence type="ECO:0000256" key="5">
    <source>
        <dbReference type="ARBA" id="ARBA00010122"/>
    </source>
</evidence>
<dbReference type="UniPathway" id="UPA00051">
    <property type="reaction ID" value="UER00462"/>
</dbReference>
<dbReference type="NCBIfam" id="TIGR00657">
    <property type="entry name" value="asp_kinases"/>
    <property type="match status" value="1"/>
</dbReference>
<feature type="binding site" evidence="14">
    <location>
        <position position="77"/>
    </location>
    <ligand>
        <name>substrate</name>
    </ligand>
</feature>
<keyword evidence="9 15" id="KW-0418">Kinase</keyword>
<dbReference type="InterPro" id="IPR018042">
    <property type="entry name" value="Aspartate_kinase_CS"/>
</dbReference>
<comment type="pathway">
    <text evidence="3 16">Amino-acid biosynthesis; L-methionine biosynthesis via de novo pathway; L-homoserine from L-aspartate: step 1/3.</text>
</comment>
<evidence type="ECO:0000256" key="1">
    <source>
        <dbReference type="ARBA" id="ARBA00003121"/>
    </source>
</evidence>
<evidence type="ECO:0000256" key="11">
    <source>
        <dbReference type="ARBA" id="ARBA00022915"/>
    </source>
</evidence>
<evidence type="ECO:0000259" key="17">
    <source>
        <dbReference type="PROSITE" id="PS51671"/>
    </source>
</evidence>
<dbReference type="AlphaFoldDB" id="A0A844FG40"/>
<evidence type="ECO:0000256" key="13">
    <source>
        <dbReference type="ARBA" id="ARBA00047872"/>
    </source>
</evidence>
<sequence>MKTIVQKYGGTSLATKESREKVVSKIIEKHKKGYNVVVVVSAIGRKENPYSTDSLIDLINKNSISKRELDMILSCGEIISAVVLSNALSENGYKSIVYTGYQAGIKTNKDFGKAKIIEIEPNKIRESLKNNYIVIVAGFQGATKEGEITTLGRGGSDISAVALGKALDSKWVEIYSDVDGIMTADPNIVPNARSLETMGYSEVYQLAEDGAKIIHPKAVEIAQKYNIPIKIKNTFSDKQGTTIESTETLILNGKKNFENEKVITAITYKKDRIQVIIYMDTEEDNTEKLMEELTSNNISIDLINFFIDKKIFTIDKEDLKVVESILKKGKYNYKLIKNCCKLSAIGYKMQGIPGVMARIVKALSKKGIKILQTSDSHSTIWCLIEEKDTNKALTALHEEFKLYK</sequence>
<evidence type="ECO:0000256" key="6">
    <source>
        <dbReference type="ARBA" id="ARBA00022605"/>
    </source>
</evidence>
<dbReference type="InterPro" id="IPR002912">
    <property type="entry name" value="ACT_dom"/>
</dbReference>
<evidence type="ECO:0000313" key="18">
    <source>
        <dbReference type="EMBL" id="MSS42954.1"/>
    </source>
</evidence>
<dbReference type="InterPro" id="IPR045865">
    <property type="entry name" value="ACT-like_dom_sf"/>
</dbReference>
<evidence type="ECO:0000256" key="8">
    <source>
        <dbReference type="ARBA" id="ARBA00022741"/>
    </source>
</evidence>
<dbReference type="UniPathway" id="UPA00034">
    <property type="reaction ID" value="UER00015"/>
</dbReference>
<dbReference type="GO" id="GO:0009089">
    <property type="term" value="P:lysine biosynthetic process via diaminopimelate"/>
    <property type="evidence" value="ECO:0007669"/>
    <property type="project" value="UniProtKB-UniPathway"/>
</dbReference>
<dbReference type="Pfam" id="PF00696">
    <property type="entry name" value="AA_kinase"/>
    <property type="match status" value="1"/>
</dbReference>
<dbReference type="UniPathway" id="UPA00050">
    <property type="reaction ID" value="UER00461"/>
</dbReference>
<keyword evidence="11" id="KW-0220">Diaminopimelate biosynthesis</keyword>
<dbReference type="EMBL" id="VULR01000004">
    <property type="protein sequence ID" value="MSS42954.1"/>
    <property type="molecule type" value="Genomic_DNA"/>
</dbReference>
<dbReference type="InterPro" id="IPR005260">
    <property type="entry name" value="Asp_kin_monofn"/>
</dbReference>
<feature type="binding site" evidence="14">
    <location>
        <position position="52"/>
    </location>
    <ligand>
        <name>substrate</name>
    </ligand>
</feature>
<dbReference type="PROSITE" id="PS51671">
    <property type="entry name" value="ACT"/>
    <property type="match status" value="1"/>
</dbReference>
<accession>A0A844FG40</accession>
<dbReference type="PIRSF" id="PIRSF000726">
    <property type="entry name" value="Asp_kin"/>
    <property type="match status" value="1"/>
</dbReference>
<dbReference type="InterPro" id="IPR001048">
    <property type="entry name" value="Asp/Glu/Uridylate_kinase"/>
</dbReference>
<dbReference type="GO" id="GO:0005829">
    <property type="term" value="C:cytosol"/>
    <property type="evidence" value="ECO:0007669"/>
    <property type="project" value="TreeGrafter"/>
</dbReference>
<dbReference type="Pfam" id="PF13840">
    <property type="entry name" value="ACT_7"/>
    <property type="match status" value="1"/>
</dbReference>
<dbReference type="InterPro" id="IPR001341">
    <property type="entry name" value="Asp_kinase"/>
</dbReference>
<evidence type="ECO:0000256" key="4">
    <source>
        <dbReference type="ARBA" id="ARBA00005139"/>
    </source>
</evidence>
<dbReference type="SUPFAM" id="SSF55021">
    <property type="entry name" value="ACT-like"/>
    <property type="match status" value="2"/>
</dbReference>
<evidence type="ECO:0000256" key="2">
    <source>
        <dbReference type="ARBA" id="ARBA00004766"/>
    </source>
</evidence>
<dbReference type="OrthoDB" id="9799110at2"/>
<dbReference type="GO" id="GO:0005524">
    <property type="term" value="F:ATP binding"/>
    <property type="evidence" value="ECO:0007669"/>
    <property type="project" value="UniProtKB-KW"/>
</dbReference>
<dbReference type="InterPro" id="IPR036393">
    <property type="entry name" value="AceGlu_kinase-like_sf"/>
</dbReference>
<comment type="function">
    <text evidence="1">Catalyzes the phosphorylation of the beta-carboxyl group of aspartic acid with ATP to yield 4-phospho-L-aspartate, which is involved in the branched biosynthetic pathway leading to the biosynthesis of amino acids threonine, isoleucine and methionine.</text>
</comment>
<organism evidence="18 19">
    <name type="scientific">Anaerosalibacter bizertensis</name>
    <dbReference type="NCBI Taxonomy" id="932217"/>
    <lineage>
        <taxon>Bacteria</taxon>
        <taxon>Bacillati</taxon>
        <taxon>Bacillota</taxon>
        <taxon>Tissierellia</taxon>
        <taxon>Tissierellales</taxon>
        <taxon>Sporanaerobacteraceae</taxon>
        <taxon>Anaerosalibacter</taxon>
    </lineage>
</organism>
<evidence type="ECO:0000256" key="16">
    <source>
        <dbReference type="RuleBase" id="RU004249"/>
    </source>
</evidence>
<dbReference type="FunFam" id="3.40.1160.10:FF:000002">
    <property type="entry name" value="Aspartokinase"/>
    <property type="match status" value="1"/>
</dbReference>
<evidence type="ECO:0000256" key="15">
    <source>
        <dbReference type="RuleBase" id="RU003448"/>
    </source>
</evidence>
<dbReference type="GO" id="GO:0019877">
    <property type="term" value="P:diaminopimelate biosynthetic process"/>
    <property type="evidence" value="ECO:0007669"/>
    <property type="project" value="UniProtKB-KW"/>
</dbReference>
<dbReference type="PANTHER" id="PTHR21499:SF3">
    <property type="entry name" value="ASPARTOKINASE"/>
    <property type="match status" value="1"/>
</dbReference>
<protein>
    <recommendedName>
        <fullName evidence="15">Aspartokinase</fullName>
        <ecNumber evidence="15">2.7.2.4</ecNumber>
    </recommendedName>
</protein>
<evidence type="ECO:0000313" key="19">
    <source>
        <dbReference type="Proteomes" id="UP000462760"/>
    </source>
</evidence>
<reference evidence="18 19" key="1">
    <citation type="submission" date="2019-08" db="EMBL/GenBank/DDBJ databases">
        <title>In-depth cultivation of the pig gut microbiome towards novel bacterial diversity and tailored functional studies.</title>
        <authorList>
            <person name="Wylensek D."/>
            <person name="Hitch T.C.A."/>
            <person name="Clavel T."/>
        </authorList>
    </citation>
    <scope>NUCLEOTIDE SEQUENCE [LARGE SCALE GENOMIC DNA]</scope>
    <source>
        <strain evidence="18 19">Med78-601-WT-4W-RMD-3</strain>
    </source>
</reference>
<comment type="catalytic activity">
    <reaction evidence="13 15">
        <text>L-aspartate + ATP = 4-phospho-L-aspartate + ADP</text>
        <dbReference type="Rhea" id="RHEA:23776"/>
        <dbReference type="ChEBI" id="CHEBI:29991"/>
        <dbReference type="ChEBI" id="CHEBI:30616"/>
        <dbReference type="ChEBI" id="CHEBI:57535"/>
        <dbReference type="ChEBI" id="CHEBI:456216"/>
        <dbReference type="EC" id="2.7.2.4"/>
    </reaction>
</comment>
<evidence type="ECO:0000256" key="14">
    <source>
        <dbReference type="PIRSR" id="PIRSR000726-1"/>
    </source>
</evidence>
<dbReference type="PANTHER" id="PTHR21499">
    <property type="entry name" value="ASPARTATE KINASE"/>
    <property type="match status" value="1"/>
</dbReference>
<comment type="caution">
    <text evidence="18">The sequence shown here is derived from an EMBL/GenBank/DDBJ whole genome shotgun (WGS) entry which is preliminary data.</text>
</comment>
<comment type="pathway">
    <text evidence="4 16">Amino-acid biosynthesis; L-threonine biosynthesis; L-threonine from L-aspartate: step 1/5.</text>
</comment>
<evidence type="ECO:0000256" key="3">
    <source>
        <dbReference type="ARBA" id="ARBA00004986"/>
    </source>
</evidence>
<dbReference type="NCBIfam" id="NF006068">
    <property type="entry name" value="PRK08210.1"/>
    <property type="match status" value="1"/>
</dbReference>
<dbReference type="Proteomes" id="UP000462760">
    <property type="component" value="Unassembled WGS sequence"/>
</dbReference>
<proteinExistence type="inferred from homology"/>
<evidence type="ECO:0000256" key="7">
    <source>
        <dbReference type="ARBA" id="ARBA00022679"/>
    </source>
</evidence>
<keyword evidence="12" id="KW-0457">Lysine biosynthesis</keyword>
<comment type="pathway">
    <text evidence="2 16">Amino-acid biosynthesis; L-lysine biosynthesis via DAP pathway; (S)-tetrahydrodipicolinate from L-aspartate: step 1/4.</text>
</comment>
<dbReference type="GO" id="GO:0004072">
    <property type="term" value="F:aspartate kinase activity"/>
    <property type="evidence" value="ECO:0007669"/>
    <property type="project" value="UniProtKB-EC"/>
</dbReference>
<comment type="similarity">
    <text evidence="5 15">Belongs to the aspartokinase family.</text>
</comment>
<feature type="binding site" evidence="14">
    <location>
        <begin position="7"/>
        <end position="10"/>
    </location>
    <ligand>
        <name>ATP</name>
        <dbReference type="ChEBI" id="CHEBI:30616"/>
    </ligand>
</feature>